<protein>
    <submittedName>
        <fullName evidence="1">Uncharacterized protein</fullName>
    </submittedName>
</protein>
<dbReference type="HOGENOM" id="CLU_2345173_0_0_6"/>
<dbReference type="EMBL" id="CP006569">
    <property type="protein sequence ID" value="AHF75962.1"/>
    <property type="molecule type" value="Genomic_DNA"/>
</dbReference>
<keyword evidence="2" id="KW-1185">Reference proteome</keyword>
<sequence length="97" mass="11098">MTYDQRGAPSRLAKRHRPACLAKPCHSHRRPASLRRRNWILRRNKRRPSVNVLWSMGGYPPDARSAAMWQFTVSSAAGMIVSPCWRALPTGTVRIFL</sequence>
<dbReference type="AlphaFoldDB" id="W0HTX8"/>
<gene>
    <name evidence="1" type="ORF">Sant_0882</name>
</gene>
<reference evidence="1 2" key="1">
    <citation type="journal article" date="2014" name="Genome Biol. Evol.">
        <title>Genome degeneration and adaptation in a nascent stage of symbiosis.</title>
        <authorList>
            <person name="Oakeson K.F."/>
            <person name="Gil R."/>
            <person name="Clayton A.L."/>
            <person name="Dunn D.M."/>
            <person name="von Niederhausern A.C."/>
            <person name="Hamil C."/>
            <person name="Aoyagi A."/>
            <person name="Duval B."/>
            <person name="Baca A."/>
            <person name="Silva F.J."/>
            <person name="Vallier A."/>
            <person name="Jackson D.G."/>
            <person name="Latorre A."/>
            <person name="Weiss R.B."/>
            <person name="Heddi A."/>
            <person name="Moya A."/>
            <person name="Dale C."/>
        </authorList>
    </citation>
    <scope>NUCLEOTIDE SEQUENCE [LARGE SCALE GENOMIC DNA]</scope>
    <source>
        <strain evidence="1 2">HS1</strain>
    </source>
</reference>
<evidence type="ECO:0000313" key="1">
    <source>
        <dbReference type="EMBL" id="AHF75962.1"/>
    </source>
</evidence>
<proteinExistence type="predicted"/>
<evidence type="ECO:0000313" key="2">
    <source>
        <dbReference type="Proteomes" id="UP000019028"/>
    </source>
</evidence>
<organism evidence="1 2">
    <name type="scientific">Sodalis praecaptivus</name>
    <dbReference type="NCBI Taxonomy" id="1239307"/>
    <lineage>
        <taxon>Bacteria</taxon>
        <taxon>Pseudomonadati</taxon>
        <taxon>Pseudomonadota</taxon>
        <taxon>Gammaproteobacteria</taxon>
        <taxon>Enterobacterales</taxon>
        <taxon>Bruguierivoracaceae</taxon>
        <taxon>Sodalis</taxon>
    </lineage>
</organism>
<dbReference type="Proteomes" id="UP000019028">
    <property type="component" value="Chromosome"/>
</dbReference>
<name>W0HTX8_9GAMM</name>
<accession>W0HTX8</accession>
<dbReference type="KEGG" id="sod:Sant_0882"/>